<dbReference type="Pfam" id="PF00232">
    <property type="entry name" value="Glyco_hydro_1"/>
    <property type="match status" value="1"/>
</dbReference>
<dbReference type="eggNOG" id="KOG0626">
    <property type="taxonomic scope" value="Eukaryota"/>
</dbReference>
<dbReference type="InterPro" id="IPR033132">
    <property type="entry name" value="GH_1_N_CS"/>
</dbReference>
<dbReference type="STRING" id="65489.A0A0D3EY81"/>
<name>A0A0D3EY81_9ORYZ</name>
<dbReference type="PANTHER" id="PTHR10353:SF335">
    <property type="entry name" value="BETA-GLUCOSIDASE 2"/>
    <property type="match status" value="1"/>
</dbReference>
<dbReference type="EnsemblPlants" id="OBART01G42790.1">
    <property type="protein sequence ID" value="OBART01G42790.1"/>
    <property type="gene ID" value="OBART01G42790"/>
</dbReference>
<evidence type="ECO:0000256" key="2">
    <source>
        <dbReference type="ARBA" id="ARBA00022729"/>
    </source>
</evidence>
<evidence type="ECO:0000256" key="6">
    <source>
        <dbReference type="RuleBase" id="RU003690"/>
    </source>
</evidence>
<dbReference type="GO" id="GO:0005975">
    <property type="term" value="P:carbohydrate metabolic process"/>
    <property type="evidence" value="ECO:0007669"/>
    <property type="project" value="InterPro"/>
</dbReference>
<dbReference type="Gramene" id="OBART01G42790.1">
    <property type="protein sequence ID" value="OBART01G42790.1"/>
    <property type="gene ID" value="OBART01G42790"/>
</dbReference>
<dbReference type="Gene3D" id="3.20.20.80">
    <property type="entry name" value="Glycosidases"/>
    <property type="match status" value="1"/>
</dbReference>
<dbReference type="PaxDb" id="65489-OBART01G42790.1"/>
<dbReference type="GO" id="GO:0004565">
    <property type="term" value="F:beta-galactosidase activity"/>
    <property type="evidence" value="ECO:0007669"/>
    <property type="project" value="UniProtKB-ARBA"/>
</dbReference>
<dbReference type="PROSITE" id="PS00653">
    <property type="entry name" value="GLYCOSYL_HYDROL_F1_2"/>
    <property type="match status" value="1"/>
</dbReference>
<evidence type="ECO:0000313" key="7">
    <source>
        <dbReference type="EnsemblPlants" id="OBART01G42790.1"/>
    </source>
</evidence>
<dbReference type="GO" id="GO:0008422">
    <property type="term" value="F:beta-glucosidase activity"/>
    <property type="evidence" value="ECO:0007669"/>
    <property type="project" value="UniProtKB-ARBA"/>
</dbReference>
<comment type="similarity">
    <text evidence="1 6">Belongs to the glycosyl hydrolase 1 family.</text>
</comment>
<organism evidence="7">
    <name type="scientific">Oryza barthii</name>
    <dbReference type="NCBI Taxonomy" id="65489"/>
    <lineage>
        <taxon>Eukaryota</taxon>
        <taxon>Viridiplantae</taxon>
        <taxon>Streptophyta</taxon>
        <taxon>Embryophyta</taxon>
        <taxon>Tracheophyta</taxon>
        <taxon>Spermatophyta</taxon>
        <taxon>Magnoliopsida</taxon>
        <taxon>Liliopsida</taxon>
        <taxon>Poales</taxon>
        <taxon>Poaceae</taxon>
        <taxon>BOP clade</taxon>
        <taxon>Oryzoideae</taxon>
        <taxon>Oryzeae</taxon>
        <taxon>Oryzinae</taxon>
        <taxon>Oryza</taxon>
    </lineage>
</organism>
<protein>
    <recommendedName>
        <fullName evidence="9">4-hydroxy-7-methoxy-3-oxo-3,4-dihydro-2H-1,4-benzoxazin-2-yl glucosidebeta-D-glucosidase</fullName>
    </recommendedName>
</protein>
<dbReference type="InterPro" id="IPR017853">
    <property type="entry name" value="GH"/>
</dbReference>
<reference evidence="7" key="1">
    <citation type="journal article" date="2009" name="Rice">
        <title>De Novo Next Generation Sequencing of Plant Genomes.</title>
        <authorList>
            <person name="Rounsley S."/>
            <person name="Marri P.R."/>
            <person name="Yu Y."/>
            <person name="He R."/>
            <person name="Sisneros N."/>
            <person name="Goicoechea J.L."/>
            <person name="Lee S.J."/>
            <person name="Angelova A."/>
            <person name="Kudrna D."/>
            <person name="Luo M."/>
            <person name="Affourtit J."/>
            <person name="Desany B."/>
            <person name="Knight J."/>
            <person name="Niazi F."/>
            <person name="Egholm M."/>
            <person name="Wing R.A."/>
        </authorList>
    </citation>
    <scope>NUCLEOTIDE SEQUENCE [LARGE SCALE GENOMIC DNA]</scope>
    <source>
        <strain evidence="7">cv. IRGC 105608</strain>
    </source>
</reference>
<dbReference type="InterPro" id="IPR001360">
    <property type="entry name" value="Glyco_hydro_1"/>
</dbReference>
<evidence type="ECO:0000256" key="5">
    <source>
        <dbReference type="ARBA" id="ARBA00023180"/>
    </source>
</evidence>
<keyword evidence="2" id="KW-0732">Signal</keyword>
<keyword evidence="5" id="KW-0325">Glycoprotein</keyword>
<evidence type="ECO:0000313" key="8">
    <source>
        <dbReference type="Proteomes" id="UP000026960"/>
    </source>
</evidence>
<dbReference type="PRINTS" id="PR00131">
    <property type="entry name" value="GLHYDRLASE1"/>
</dbReference>
<proteinExistence type="inferred from homology"/>
<evidence type="ECO:0000256" key="4">
    <source>
        <dbReference type="ARBA" id="ARBA00023157"/>
    </source>
</evidence>
<accession>A0A0D3EY81</accession>
<keyword evidence="3" id="KW-0378">Hydrolase</keyword>
<keyword evidence="8" id="KW-1185">Reference proteome</keyword>
<dbReference type="AlphaFoldDB" id="A0A0D3EY81"/>
<reference evidence="7" key="2">
    <citation type="submission" date="2015-03" db="UniProtKB">
        <authorList>
            <consortium name="EnsemblPlants"/>
        </authorList>
    </citation>
    <scope>IDENTIFICATION</scope>
</reference>
<sequence>MKLEIKPPQPHVLTRMAAAIAVVYLSLLLLLLHGAAPAVLGYTRGDFPEDFVFGSATSSYQYEGGFDEDGRSPSNWDIFTHQGKMPGRSTADVAADGYHKYKDDLKLMVDTNLEAYRLSISWSRIIPNGRGDVNPKGLQYYNDIIDGLVKNGIQVHIMLYQLDLPQVLEDEYDGWLSPRILEDFKAYADVCFREFGDRVAHWITIDEPNVASIGSYDSGQLAPGRCSDPFGIRKCTVGNSSVEPYIAVHNMLLAHASVTKLYREKYQVAGKGIIGISVYTFWAYPLTNSTVDLEATKRCQDFIVHWVLRPLVFGDYPQVMKNIVGSRLPSFIKAQSEDVKGSLDFIGMNHYYSLYVNDRPLGKGTRDFVADMSIYYRGSKTDPPPGKAAPTSIGPDPQGLRLMVQYLQETYGNLPIYILENGNYSTENLPMFMQTCYGSSNDTVHDNDRVDYLKSYIGSILTAVRNGANVKGYFVWSFVDVFEYLTGYGQSYGLYRVDFADESRPRQARLSARWYSGFLKNREMDVDQSELAMAAAESRAQQ</sequence>
<evidence type="ECO:0000256" key="1">
    <source>
        <dbReference type="ARBA" id="ARBA00010838"/>
    </source>
</evidence>
<dbReference type="Proteomes" id="UP000026960">
    <property type="component" value="Chromosome 1"/>
</dbReference>
<keyword evidence="4" id="KW-1015">Disulfide bond</keyword>
<dbReference type="FunFam" id="3.20.20.80:FF:000069">
    <property type="entry name" value="Beta-glucosidase 1"/>
    <property type="match status" value="1"/>
</dbReference>
<dbReference type="HOGENOM" id="CLU_001859_1_0_1"/>
<evidence type="ECO:0008006" key="9">
    <source>
        <dbReference type="Google" id="ProtNLM"/>
    </source>
</evidence>
<dbReference type="SUPFAM" id="SSF51445">
    <property type="entry name" value="(Trans)glycosidases"/>
    <property type="match status" value="1"/>
</dbReference>
<dbReference type="GO" id="GO:0033907">
    <property type="term" value="F:beta-D-fucosidase activity"/>
    <property type="evidence" value="ECO:0007669"/>
    <property type="project" value="UniProtKB-ARBA"/>
</dbReference>
<evidence type="ECO:0000256" key="3">
    <source>
        <dbReference type="ARBA" id="ARBA00022801"/>
    </source>
</evidence>
<dbReference type="PANTHER" id="PTHR10353">
    <property type="entry name" value="GLYCOSYL HYDROLASE"/>
    <property type="match status" value="1"/>
</dbReference>